<organism evidence="1 2">
    <name type="scientific">Actinacidiphila guanduensis</name>
    <dbReference type="NCBI Taxonomy" id="310781"/>
    <lineage>
        <taxon>Bacteria</taxon>
        <taxon>Bacillati</taxon>
        <taxon>Actinomycetota</taxon>
        <taxon>Actinomycetes</taxon>
        <taxon>Kitasatosporales</taxon>
        <taxon>Streptomycetaceae</taxon>
        <taxon>Actinacidiphila</taxon>
    </lineage>
</organism>
<dbReference type="Proteomes" id="UP000199341">
    <property type="component" value="Unassembled WGS sequence"/>
</dbReference>
<dbReference type="OrthoDB" id="4640272at2"/>
<accession>A0A1G9ZA61</accession>
<reference evidence="1 2" key="1">
    <citation type="submission" date="2016-10" db="EMBL/GenBank/DDBJ databases">
        <authorList>
            <person name="de Groot N.N."/>
        </authorList>
    </citation>
    <scope>NUCLEOTIDE SEQUENCE [LARGE SCALE GENOMIC DNA]</scope>
    <source>
        <strain evidence="1 2">CGMCC 4.2022</strain>
    </source>
</reference>
<dbReference type="STRING" id="310781.SAMN05216259_10359"/>
<proteinExistence type="predicted"/>
<gene>
    <name evidence="1" type="ORF">SAMN05216259_10359</name>
</gene>
<sequence length="143" mass="15687">MDQQVAHAPSVPRAEVRGPRMAADAVATVREGARIRLDYTPASLALVDRIIDGIRREGPPEEALLPFLTGFGAYTGQVLVRGIGAQWVDFDPAQRDIFGQPFGIRTRDGRVWNPLGKAVKRYRNGAEDSLRLFYLSVAGQALV</sequence>
<evidence type="ECO:0000313" key="1">
    <source>
        <dbReference type="EMBL" id="SDN17721.1"/>
    </source>
</evidence>
<protein>
    <submittedName>
        <fullName evidence="1">Uncharacterized protein</fullName>
    </submittedName>
</protein>
<dbReference type="RefSeq" id="WP_093783348.1">
    <property type="nucleotide sequence ID" value="NZ_FNIE01000003.1"/>
</dbReference>
<keyword evidence="2" id="KW-1185">Reference proteome</keyword>
<dbReference type="AlphaFoldDB" id="A0A1G9ZA61"/>
<evidence type="ECO:0000313" key="2">
    <source>
        <dbReference type="Proteomes" id="UP000199341"/>
    </source>
</evidence>
<dbReference type="EMBL" id="FNIE01000003">
    <property type="protein sequence ID" value="SDN17721.1"/>
    <property type="molecule type" value="Genomic_DNA"/>
</dbReference>
<name>A0A1G9ZA61_9ACTN</name>